<evidence type="ECO:0000313" key="3">
    <source>
        <dbReference type="EMBL" id="GEO33709.1"/>
    </source>
</evidence>
<comment type="caution">
    <text evidence="3">The sequence shown here is derived from an EMBL/GenBank/DDBJ whole genome shotgun (WGS) entry which is preliminary data.</text>
</comment>
<sequence>MLHMAARHDDTGDAPDRPDRDDIAERWAEIIADLGPLDADESVDTAAPDGPPDTGASPDPGAGPAVTYPVAPWVSARPGQSAPRELSGRDWSGTDDIEAAEAELDDREHFVPPEPGPVLGGDPLLTMAWFGAAGVPIALLVALIVWRDAPVVLMQAAGVVFLLSCGLLLWRMPHHRDDDHSGPGAVV</sequence>
<keyword evidence="4" id="KW-1185">Reference proteome</keyword>
<keyword evidence="2" id="KW-1133">Transmembrane helix</keyword>
<name>A0A512DB43_9CELL</name>
<dbReference type="EMBL" id="BJYY01000012">
    <property type="protein sequence ID" value="GEO33709.1"/>
    <property type="molecule type" value="Genomic_DNA"/>
</dbReference>
<feature type="transmembrane region" description="Helical" evidence="2">
    <location>
        <begin position="124"/>
        <end position="146"/>
    </location>
</feature>
<dbReference type="Proteomes" id="UP000321181">
    <property type="component" value="Unassembled WGS sequence"/>
</dbReference>
<dbReference type="AlphaFoldDB" id="A0A512DB43"/>
<reference evidence="3 4" key="1">
    <citation type="submission" date="2019-07" db="EMBL/GenBank/DDBJ databases">
        <title>Whole genome shotgun sequence of Cellulomonas aerilata NBRC 106308.</title>
        <authorList>
            <person name="Hosoyama A."/>
            <person name="Uohara A."/>
            <person name="Ohji S."/>
            <person name="Ichikawa N."/>
        </authorList>
    </citation>
    <scope>NUCLEOTIDE SEQUENCE [LARGE SCALE GENOMIC DNA]</scope>
    <source>
        <strain evidence="3 4">NBRC 106308</strain>
    </source>
</reference>
<protein>
    <submittedName>
        <fullName evidence="3">Uncharacterized protein</fullName>
    </submittedName>
</protein>
<gene>
    <name evidence="3" type="ORF">CAE01nite_14340</name>
</gene>
<keyword evidence="2" id="KW-0472">Membrane</keyword>
<feature type="transmembrane region" description="Helical" evidence="2">
    <location>
        <begin position="152"/>
        <end position="170"/>
    </location>
</feature>
<proteinExistence type="predicted"/>
<organism evidence="3 4">
    <name type="scientific">Cellulomonas aerilata</name>
    <dbReference type="NCBI Taxonomy" id="515326"/>
    <lineage>
        <taxon>Bacteria</taxon>
        <taxon>Bacillati</taxon>
        <taxon>Actinomycetota</taxon>
        <taxon>Actinomycetes</taxon>
        <taxon>Micrococcales</taxon>
        <taxon>Cellulomonadaceae</taxon>
        <taxon>Cellulomonas</taxon>
    </lineage>
</organism>
<feature type="region of interest" description="Disordered" evidence="1">
    <location>
        <begin position="1"/>
        <end position="69"/>
    </location>
</feature>
<evidence type="ECO:0000313" key="4">
    <source>
        <dbReference type="Proteomes" id="UP000321181"/>
    </source>
</evidence>
<accession>A0A512DB43</accession>
<evidence type="ECO:0000256" key="1">
    <source>
        <dbReference type="SAM" id="MobiDB-lite"/>
    </source>
</evidence>
<evidence type="ECO:0000256" key="2">
    <source>
        <dbReference type="SAM" id="Phobius"/>
    </source>
</evidence>
<feature type="compositionally biased region" description="Basic and acidic residues" evidence="1">
    <location>
        <begin position="1"/>
        <end position="28"/>
    </location>
</feature>
<keyword evidence="2" id="KW-0812">Transmembrane</keyword>